<dbReference type="KEGG" id="cel:CELE_C54G10.1"/>
<dbReference type="Bgee" id="WBGene00008319">
    <property type="expression patterns" value="Expressed in pharyngeal muscle cell (C elegans) and 3 other cell types or tissues"/>
</dbReference>
<dbReference type="HOGENOM" id="CLU_2401637_0_0_1"/>
<dbReference type="EMBL" id="BX284605">
    <property type="protein sequence ID" value="CAA99809.1"/>
    <property type="molecule type" value="Genomic_DNA"/>
</dbReference>
<accession>Q18842</accession>
<reference evidence="1 2" key="1">
    <citation type="journal article" date="1998" name="Science">
        <title>Genome sequence of the nematode C. elegans: a platform for investigating biology.</title>
        <authorList>
            <consortium name="The C. elegans sequencing consortium"/>
            <person name="Sulson J.E."/>
            <person name="Waterston R."/>
        </authorList>
    </citation>
    <scope>NUCLEOTIDE SEQUENCE [LARGE SCALE GENOMIC DNA]</scope>
    <source>
        <strain evidence="1 2">Bristol N2</strain>
    </source>
</reference>
<dbReference type="WormBase" id="C54G10.1">
    <property type="protein sequence ID" value="CE05516"/>
    <property type="gene ID" value="WBGene00008319"/>
</dbReference>
<evidence type="ECO:0000313" key="1">
    <source>
        <dbReference type="EMBL" id="CAA99809.1"/>
    </source>
</evidence>
<proteinExistence type="predicted"/>
<dbReference type="AlphaFoldDB" id="Q18842"/>
<dbReference type="Proteomes" id="UP000001940">
    <property type="component" value="Chromosome V"/>
</dbReference>
<evidence type="ECO:0000313" key="3">
    <source>
        <dbReference type="WormBase" id="C54G10.1"/>
    </source>
</evidence>
<dbReference type="PIR" id="T20227">
    <property type="entry name" value="T20227"/>
</dbReference>
<dbReference type="InParanoid" id="Q18842"/>
<dbReference type="PaxDb" id="6239-C54G10.1"/>
<dbReference type="CTD" id="183818"/>
<gene>
    <name evidence="1 3" type="ORF">C54G10.1</name>
    <name evidence="1" type="ORF">CELE_C54G10.1</name>
</gene>
<dbReference type="GeneID" id="183818"/>
<dbReference type="RefSeq" id="NP_001366787.1">
    <property type="nucleotide sequence ID" value="NM_001380817.1"/>
</dbReference>
<dbReference type="AGR" id="WB:WBGene00008319"/>
<evidence type="ECO:0000313" key="2">
    <source>
        <dbReference type="Proteomes" id="UP000001940"/>
    </source>
</evidence>
<organism evidence="1 2">
    <name type="scientific">Caenorhabditis elegans</name>
    <dbReference type="NCBI Taxonomy" id="6239"/>
    <lineage>
        <taxon>Eukaryota</taxon>
        <taxon>Metazoa</taxon>
        <taxon>Ecdysozoa</taxon>
        <taxon>Nematoda</taxon>
        <taxon>Chromadorea</taxon>
        <taxon>Rhabditida</taxon>
        <taxon>Rhabditina</taxon>
        <taxon>Rhabditomorpha</taxon>
        <taxon>Rhabditoidea</taxon>
        <taxon>Rhabditidae</taxon>
        <taxon>Peloderinae</taxon>
        <taxon>Caenorhabditis</taxon>
    </lineage>
</organism>
<sequence length="93" mass="10885">MPDISIILLGNYAPDQVIHARLLFMRMEQVPGGHHLQILQFRFTIPFRQADFCSLDQSDVMCSETHCYYLMNLKVGAFFETAQNILMIRWLFS</sequence>
<protein>
    <submittedName>
        <fullName evidence="1">Uncharacterized protein</fullName>
    </submittedName>
</protein>
<dbReference type="UCSC" id="C54G10.1">
    <property type="organism name" value="c. elegans"/>
</dbReference>
<name>Q18842_CAEEL</name>
<keyword evidence="2" id="KW-1185">Reference proteome</keyword>